<proteinExistence type="predicted"/>
<keyword evidence="5" id="KW-1185">Reference proteome</keyword>
<feature type="domain" description="PDZ" evidence="3">
    <location>
        <begin position="21"/>
        <end position="63"/>
    </location>
</feature>
<dbReference type="PANTHER" id="PTHR16154:SF6">
    <property type="entry name" value="SPINOPHILIN, ISOFORM J"/>
    <property type="match status" value="1"/>
</dbReference>
<dbReference type="InterPro" id="IPR036034">
    <property type="entry name" value="PDZ_sf"/>
</dbReference>
<dbReference type="PANTHER" id="PTHR16154">
    <property type="entry name" value="NEURABIN"/>
    <property type="match status" value="1"/>
</dbReference>
<dbReference type="GO" id="GO:0030425">
    <property type="term" value="C:dendrite"/>
    <property type="evidence" value="ECO:0007669"/>
    <property type="project" value="TreeGrafter"/>
</dbReference>
<sequence length="104" mass="11843">MLPYQLTYSTKYILKHLFSDRIQVNDQIIEVDGVSLVGVTQIFAAQTLKNTSGLVRFLMGRDKSRAHASHRIDPNVEQQIEALRQKLAEVGITMYTCNVPMFVM</sequence>
<dbReference type="Pfam" id="PF00595">
    <property type="entry name" value="PDZ"/>
    <property type="match status" value="1"/>
</dbReference>
<dbReference type="GO" id="GO:0015629">
    <property type="term" value="C:actin cytoskeleton"/>
    <property type="evidence" value="ECO:0007669"/>
    <property type="project" value="TreeGrafter"/>
</dbReference>
<protein>
    <recommendedName>
        <fullName evidence="3">PDZ domain-containing protein</fullName>
    </recommendedName>
</protein>
<dbReference type="SUPFAM" id="SSF50156">
    <property type="entry name" value="PDZ domain-like"/>
    <property type="match status" value="1"/>
</dbReference>
<dbReference type="InterPro" id="IPR001478">
    <property type="entry name" value="PDZ"/>
</dbReference>
<dbReference type="Proteomes" id="UP000275408">
    <property type="component" value="Unassembled WGS sequence"/>
</dbReference>
<name>A0A3M6UKY6_POCDA</name>
<evidence type="ECO:0000256" key="1">
    <source>
        <dbReference type="ARBA" id="ARBA00022553"/>
    </source>
</evidence>
<accession>A0A3M6UKY6</accession>
<dbReference type="GO" id="GO:0031175">
    <property type="term" value="P:neuron projection development"/>
    <property type="evidence" value="ECO:0007669"/>
    <property type="project" value="TreeGrafter"/>
</dbReference>
<evidence type="ECO:0000313" key="5">
    <source>
        <dbReference type="Proteomes" id="UP000275408"/>
    </source>
</evidence>
<evidence type="ECO:0000313" key="4">
    <source>
        <dbReference type="EMBL" id="RMX54038.1"/>
    </source>
</evidence>
<dbReference type="GO" id="GO:0019722">
    <property type="term" value="P:calcium-mediated signaling"/>
    <property type="evidence" value="ECO:0007669"/>
    <property type="project" value="TreeGrafter"/>
</dbReference>
<dbReference type="GO" id="GO:0051015">
    <property type="term" value="F:actin filament binding"/>
    <property type="evidence" value="ECO:0007669"/>
    <property type="project" value="TreeGrafter"/>
</dbReference>
<dbReference type="InterPro" id="IPR043446">
    <property type="entry name" value="Neurabin-like"/>
</dbReference>
<comment type="caution">
    <text evidence="4">The sequence shown here is derived from an EMBL/GenBank/DDBJ whole genome shotgun (WGS) entry which is preliminary data.</text>
</comment>
<dbReference type="GO" id="GO:0005737">
    <property type="term" value="C:cytoplasm"/>
    <property type="evidence" value="ECO:0007669"/>
    <property type="project" value="TreeGrafter"/>
</dbReference>
<reference evidence="4 5" key="1">
    <citation type="journal article" date="2018" name="Sci. Rep.">
        <title>Comparative analysis of the Pocillopora damicornis genome highlights role of immune system in coral evolution.</title>
        <authorList>
            <person name="Cunning R."/>
            <person name="Bay R.A."/>
            <person name="Gillette P."/>
            <person name="Baker A.C."/>
            <person name="Traylor-Knowles N."/>
        </authorList>
    </citation>
    <scope>NUCLEOTIDE SEQUENCE [LARGE SCALE GENOMIC DNA]</scope>
    <source>
        <strain evidence="4">RSMAS</strain>
        <tissue evidence="4">Whole animal</tissue>
    </source>
</reference>
<dbReference type="EMBL" id="RCHS01001343">
    <property type="protein sequence ID" value="RMX54038.1"/>
    <property type="molecule type" value="Genomic_DNA"/>
</dbReference>
<dbReference type="Gene3D" id="2.30.42.10">
    <property type="match status" value="1"/>
</dbReference>
<dbReference type="PROSITE" id="PS50106">
    <property type="entry name" value="PDZ"/>
    <property type="match status" value="1"/>
</dbReference>
<evidence type="ECO:0000256" key="2">
    <source>
        <dbReference type="ARBA" id="ARBA00023054"/>
    </source>
</evidence>
<dbReference type="AlphaFoldDB" id="A0A3M6UKY6"/>
<keyword evidence="2" id="KW-0175">Coiled coil</keyword>
<dbReference type="GO" id="GO:0014069">
    <property type="term" value="C:postsynaptic density"/>
    <property type="evidence" value="ECO:0007669"/>
    <property type="project" value="TreeGrafter"/>
</dbReference>
<dbReference type="GO" id="GO:0007015">
    <property type="term" value="P:actin filament organization"/>
    <property type="evidence" value="ECO:0007669"/>
    <property type="project" value="TreeGrafter"/>
</dbReference>
<organism evidence="4 5">
    <name type="scientific">Pocillopora damicornis</name>
    <name type="common">Cauliflower coral</name>
    <name type="synonym">Millepora damicornis</name>
    <dbReference type="NCBI Taxonomy" id="46731"/>
    <lineage>
        <taxon>Eukaryota</taxon>
        <taxon>Metazoa</taxon>
        <taxon>Cnidaria</taxon>
        <taxon>Anthozoa</taxon>
        <taxon>Hexacorallia</taxon>
        <taxon>Scleractinia</taxon>
        <taxon>Astrocoeniina</taxon>
        <taxon>Pocilloporidae</taxon>
        <taxon>Pocillopora</taxon>
    </lineage>
</organism>
<evidence type="ECO:0000259" key="3">
    <source>
        <dbReference type="PROSITE" id="PS50106"/>
    </source>
</evidence>
<keyword evidence="1" id="KW-0597">Phosphoprotein</keyword>
<gene>
    <name evidence="4" type="ORF">pdam_00013699</name>
</gene>